<dbReference type="Pfam" id="PF00248">
    <property type="entry name" value="Aldo_ket_red"/>
    <property type="match status" value="1"/>
</dbReference>
<evidence type="ECO:0000259" key="1">
    <source>
        <dbReference type="Pfam" id="PF00248"/>
    </source>
</evidence>
<name>A0ABM7X7R2_9BACT</name>
<dbReference type="InterPro" id="IPR023210">
    <property type="entry name" value="NADP_OxRdtase_dom"/>
</dbReference>
<dbReference type="InterPro" id="IPR036812">
    <property type="entry name" value="NAD(P)_OxRdtase_dom_sf"/>
</dbReference>
<dbReference type="Proteomes" id="UP001162734">
    <property type="component" value="Chromosome"/>
</dbReference>
<organism evidence="2 3">
    <name type="scientific">Anaeromyxobacter paludicola</name>
    <dbReference type="NCBI Taxonomy" id="2918171"/>
    <lineage>
        <taxon>Bacteria</taxon>
        <taxon>Pseudomonadati</taxon>
        <taxon>Myxococcota</taxon>
        <taxon>Myxococcia</taxon>
        <taxon>Myxococcales</taxon>
        <taxon>Cystobacterineae</taxon>
        <taxon>Anaeromyxobacteraceae</taxon>
        <taxon>Anaeromyxobacter</taxon>
    </lineage>
</organism>
<dbReference type="Gene3D" id="3.20.20.100">
    <property type="entry name" value="NADP-dependent oxidoreductase domain"/>
    <property type="match status" value="1"/>
</dbReference>
<dbReference type="SUPFAM" id="SSF51430">
    <property type="entry name" value="NAD(P)-linked oxidoreductase"/>
    <property type="match status" value="1"/>
</dbReference>
<protein>
    <submittedName>
        <fullName evidence="2">Oxidoreductase</fullName>
    </submittedName>
</protein>
<proteinExistence type="predicted"/>
<gene>
    <name evidence="2" type="ORF">AMPC_09940</name>
</gene>
<dbReference type="RefSeq" id="WP_248344858.1">
    <property type="nucleotide sequence ID" value="NZ_AP025592.1"/>
</dbReference>
<dbReference type="InterPro" id="IPR053135">
    <property type="entry name" value="AKR2_Oxidoreductase"/>
</dbReference>
<dbReference type="PANTHER" id="PTHR43312">
    <property type="entry name" value="D-THREO-ALDOSE 1-DEHYDROGENASE"/>
    <property type="match status" value="1"/>
</dbReference>
<reference evidence="3" key="1">
    <citation type="journal article" date="2022" name="Int. J. Syst. Evol. Microbiol.">
        <title>Anaeromyxobacter oryzae sp. nov., Anaeromyxobacter diazotrophicus sp. nov. and Anaeromyxobacter paludicola sp. nov., isolated from paddy soils.</title>
        <authorList>
            <person name="Itoh H."/>
            <person name="Xu Z."/>
            <person name="Mise K."/>
            <person name="Masuda Y."/>
            <person name="Ushijima N."/>
            <person name="Hayakawa C."/>
            <person name="Shiratori Y."/>
            <person name="Senoo K."/>
        </authorList>
    </citation>
    <scope>NUCLEOTIDE SEQUENCE [LARGE SCALE GENOMIC DNA]</scope>
    <source>
        <strain evidence="3">Red630</strain>
    </source>
</reference>
<keyword evidence="3" id="KW-1185">Reference proteome</keyword>
<dbReference type="PANTHER" id="PTHR43312:SF1">
    <property type="entry name" value="NADP-DEPENDENT OXIDOREDUCTASE DOMAIN-CONTAINING PROTEIN"/>
    <property type="match status" value="1"/>
</dbReference>
<dbReference type="EMBL" id="AP025592">
    <property type="protein sequence ID" value="BDG07881.1"/>
    <property type="molecule type" value="Genomic_DNA"/>
</dbReference>
<sequence length="327" mass="34776">MEARRLGAGGPSITRLGMGMAAIGRPAYQTLGHGEDFPEGRSPEAMERHAHQVLDEAFEAGVRYFDTARSYGRGEAFLRAWLEGRGLGPGDLAVGSKWGYRYVGAWRLEAERHEVKDHSRAAFAEQLEESEALLGPWLSLYQVHSVTPESPALGDGALLDDLARLRDRGVRVGLTVSGARQAEVVLRALEVVRGGAPLFAAVQATWNLLDRSCGDALARAHAAGRTVIVKEPLANGRLTPRGAAGQGGPLAEVAARTGAGADAVALAAVLAQPWADVVLLGAATVGQLRSNLAALRLSLDEAATERLGALREGPEAYWAERSRQPWT</sequence>
<evidence type="ECO:0000313" key="3">
    <source>
        <dbReference type="Proteomes" id="UP001162734"/>
    </source>
</evidence>
<feature type="domain" description="NADP-dependent oxidoreductase" evidence="1">
    <location>
        <begin position="47"/>
        <end position="309"/>
    </location>
</feature>
<accession>A0ABM7X7R2</accession>
<evidence type="ECO:0000313" key="2">
    <source>
        <dbReference type="EMBL" id="BDG07881.1"/>
    </source>
</evidence>